<dbReference type="EMBL" id="JAIWYP010000002">
    <property type="protein sequence ID" value="KAH3861635.1"/>
    <property type="molecule type" value="Genomic_DNA"/>
</dbReference>
<reference evidence="2" key="1">
    <citation type="journal article" date="2019" name="bioRxiv">
        <title>The Genome of the Zebra Mussel, Dreissena polymorpha: A Resource for Invasive Species Research.</title>
        <authorList>
            <person name="McCartney M.A."/>
            <person name="Auch B."/>
            <person name="Kono T."/>
            <person name="Mallez S."/>
            <person name="Zhang Y."/>
            <person name="Obille A."/>
            <person name="Becker A."/>
            <person name="Abrahante J.E."/>
            <person name="Garbe J."/>
            <person name="Badalamenti J.P."/>
            <person name="Herman A."/>
            <person name="Mangelson H."/>
            <person name="Liachko I."/>
            <person name="Sullivan S."/>
            <person name="Sone E.D."/>
            <person name="Koren S."/>
            <person name="Silverstein K.A.T."/>
            <person name="Beckman K.B."/>
            <person name="Gohl D.M."/>
        </authorList>
    </citation>
    <scope>NUCLEOTIDE SEQUENCE</scope>
    <source>
        <strain evidence="2">Duluth1</strain>
        <tissue evidence="2">Whole animal</tissue>
    </source>
</reference>
<comment type="caution">
    <text evidence="2">The sequence shown here is derived from an EMBL/GenBank/DDBJ whole genome shotgun (WGS) entry which is preliminary data.</text>
</comment>
<reference evidence="2" key="2">
    <citation type="submission" date="2020-11" db="EMBL/GenBank/DDBJ databases">
        <authorList>
            <person name="McCartney M.A."/>
            <person name="Auch B."/>
            <person name="Kono T."/>
            <person name="Mallez S."/>
            <person name="Becker A."/>
            <person name="Gohl D.M."/>
            <person name="Silverstein K.A.T."/>
            <person name="Koren S."/>
            <person name="Bechman K.B."/>
            <person name="Herman A."/>
            <person name="Abrahante J.E."/>
            <person name="Garbe J."/>
        </authorList>
    </citation>
    <scope>NUCLEOTIDE SEQUENCE</scope>
    <source>
        <strain evidence="2">Duluth1</strain>
        <tissue evidence="2">Whole animal</tissue>
    </source>
</reference>
<evidence type="ECO:0000313" key="3">
    <source>
        <dbReference type="Proteomes" id="UP000828390"/>
    </source>
</evidence>
<name>A0A9D4LMP3_DREPO</name>
<accession>A0A9D4LMP3</accession>
<protein>
    <submittedName>
        <fullName evidence="2">Uncharacterized protein</fullName>
    </submittedName>
</protein>
<dbReference type="AlphaFoldDB" id="A0A9D4LMP3"/>
<sequence>MDRPASKTTKKSSQMNPTMEKGQAPRNTWHRDLGVQMLDDGQEILGIWRDPPGSKTLADRDHRRS</sequence>
<dbReference type="Proteomes" id="UP000828390">
    <property type="component" value="Unassembled WGS sequence"/>
</dbReference>
<proteinExistence type="predicted"/>
<gene>
    <name evidence="2" type="ORF">DPMN_024569</name>
</gene>
<evidence type="ECO:0000313" key="2">
    <source>
        <dbReference type="EMBL" id="KAH3861635.1"/>
    </source>
</evidence>
<keyword evidence="3" id="KW-1185">Reference proteome</keyword>
<feature type="region of interest" description="Disordered" evidence="1">
    <location>
        <begin position="1"/>
        <end position="65"/>
    </location>
</feature>
<evidence type="ECO:0000256" key="1">
    <source>
        <dbReference type="SAM" id="MobiDB-lite"/>
    </source>
</evidence>
<organism evidence="2 3">
    <name type="scientific">Dreissena polymorpha</name>
    <name type="common">Zebra mussel</name>
    <name type="synonym">Mytilus polymorpha</name>
    <dbReference type="NCBI Taxonomy" id="45954"/>
    <lineage>
        <taxon>Eukaryota</taxon>
        <taxon>Metazoa</taxon>
        <taxon>Spiralia</taxon>
        <taxon>Lophotrochozoa</taxon>
        <taxon>Mollusca</taxon>
        <taxon>Bivalvia</taxon>
        <taxon>Autobranchia</taxon>
        <taxon>Heteroconchia</taxon>
        <taxon>Euheterodonta</taxon>
        <taxon>Imparidentia</taxon>
        <taxon>Neoheterodontei</taxon>
        <taxon>Myida</taxon>
        <taxon>Dreissenoidea</taxon>
        <taxon>Dreissenidae</taxon>
        <taxon>Dreissena</taxon>
    </lineage>
</organism>